<dbReference type="GeneID" id="19945380"/>
<gene>
    <name evidence="1" type="ORF">SDRG_04653</name>
</gene>
<dbReference type="Proteomes" id="UP000030762">
    <property type="component" value="Unassembled WGS sequence"/>
</dbReference>
<dbReference type="AlphaFoldDB" id="T0QU31"/>
<dbReference type="RefSeq" id="XP_008608553.1">
    <property type="nucleotide sequence ID" value="XM_008610331.1"/>
</dbReference>
<dbReference type="PANTHER" id="PTHR37558:SF1">
    <property type="entry name" value="HTH CENPB-TYPE DOMAIN-CONTAINING PROTEIN"/>
    <property type="match status" value="1"/>
</dbReference>
<organism evidence="1 2">
    <name type="scientific">Saprolegnia diclina (strain VS20)</name>
    <dbReference type="NCBI Taxonomy" id="1156394"/>
    <lineage>
        <taxon>Eukaryota</taxon>
        <taxon>Sar</taxon>
        <taxon>Stramenopiles</taxon>
        <taxon>Oomycota</taxon>
        <taxon>Saprolegniomycetes</taxon>
        <taxon>Saprolegniales</taxon>
        <taxon>Saprolegniaceae</taxon>
        <taxon>Saprolegnia</taxon>
    </lineage>
</organism>
<name>T0QU31_SAPDV</name>
<proteinExistence type="predicted"/>
<accession>T0QU31</accession>
<dbReference type="OrthoDB" id="77974at2759"/>
<evidence type="ECO:0008006" key="3">
    <source>
        <dbReference type="Google" id="ProtNLM"/>
    </source>
</evidence>
<dbReference type="InParanoid" id="T0QU31"/>
<evidence type="ECO:0000313" key="2">
    <source>
        <dbReference type="Proteomes" id="UP000030762"/>
    </source>
</evidence>
<dbReference type="EMBL" id="JH767142">
    <property type="protein sequence ID" value="EQC38226.1"/>
    <property type="molecule type" value="Genomic_DNA"/>
</dbReference>
<protein>
    <recommendedName>
        <fullName evidence="3">Myb-like domain-containing protein</fullName>
    </recommendedName>
</protein>
<evidence type="ECO:0000313" key="1">
    <source>
        <dbReference type="EMBL" id="EQC38226.1"/>
    </source>
</evidence>
<sequence>MASGAKEGVEEVKKRFKFNYEEDMELLRLVLKHEPYNAVHGSVAEKWEQIRTTLCAYVGKQFSARACKDRYGILMQSGFRFKDPPSAQMIEDSTRVLTAIRHRVDDVKFKGKGRVDRVPSVDLLLQVDASLETPAPVATPPTQASPLHSATSAIAVSTADVSVFLRLLDGQLRMSAQHLDDAKEERKFKRQKLEFEQRRFDQEMAFRAQEAQRRDQRDAEERAQRRDEFQLLMDIVKSTLPKP</sequence>
<dbReference type="VEuPathDB" id="FungiDB:SDRG_04653"/>
<dbReference type="PANTHER" id="PTHR37558">
    <property type="entry name" value="HTH CENPB-TYPE DOMAIN-CONTAINING PROTEIN"/>
    <property type="match status" value="1"/>
</dbReference>
<keyword evidence="2" id="KW-1185">Reference proteome</keyword>
<reference evidence="1 2" key="1">
    <citation type="submission" date="2012-04" db="EMBL/GenBank/DDBJ databases">
        <title>The Genome Sequence of Saprolegnia declina VS20.</title>
        <authorList>
            <consortium name="The Broad Institute Genome Sequencing Platform"/>
            <person name="Russ C."/>
            <person name="Nusbaum C."/>
            <person name="Tyler B."/>
            <person name="van West P."/>
            <person name="Dieguez-Uribeondo J."/>
            <person name="de Bruijn I."/>
            <person name="Tripathy S."/>
            <person name="Jiang R."/>
            <person name="Young S.K."/>
            <person name="Zeng Q."/>
            <person name="Gargeya S."/>
            <person name="Fitzgerald M."/>
            <person name="Haas B."/>
            <person name="Abouelleil A."/>
            <person name="Alvarado L."/>
            <person name="Arachchi H.M."/>
            <person name="Berlin A."/>
            <person name="Chapman S.B."/>
            <person name="Goldberg J."/>
            <person name="Griggs A."/>
            <person name="Gujja S."/>
            <person name="Hansen M."/>
            <person name="Howarth C."/>
            <person name="Imamovic A."/>
            <person name="Larimer J."/>
            <person name="McCowen C."/>
            <person name="Montmayeur A."/>
            <person name="Murphy C."/>
            <person name="Neiman D."/>
            <person name="Pearson M."/>
            <person name="Priest M."/>
            <person name="Roberts A."/>
            <person name="Saif S."/>
            <person name="Shea T."/>
            <person name="Sisk P."/>
            <person name="Sykes S."/>
            <person name="Wortman J."/>
            <person name="Nusbaum C."/>
            <person name="Birren B."/>
        </authorList>
    </citation>
    <scope>NUCLEOTIDE SEQUENCE [LARGE SCALE GENOMIC DNA]</scope>
    <source>
        <strain evidence="1 2">VS20</strain>
    </source>
</reference>